<evidence type="ECO:0000256" key="3">
    <source>
        <dbReference type="ARBA" id="ARBA00012421"/>
    </source>
</evidence>
<evidence type="ECO:0000313" key="7">
    <source>
        <dbReference type="Proteomes" id="UP000231279"/>
    </source>
</evidence>
<comment type="cofactor">
    <cofactor evidence="1">
        <name>pyridoxal 5'-phosphate</name>
        <dbReference type="ChEBI" id="CHEBI:597326"/>
    </cofactor>
</comment>
<dbReference type="Proteomes" id="UP000231279">
    <property type="component" value="Unassembled WGS sequence"/>
</dbReference>
<dbReference type="InterPro" id="IPR010107">
    <property type="entry name" value="Glutamate_decarboxylase"/>
</dbReference>
<keyword evidence="5 6" id="KW-0456">Lyase</keyword>
<name>A0A2G9GKV0_9LAMI</name>
<proteinExistence type="inferred from homology"/>
<dbReference type="STRING" id="429701.A0A2G9GKV0"/>
<gene>
    <name evidence="6" type="ORF">CDL12_21558</name>
</gene>
<dbReference type="InterPro" id="IPR015424">
    <property type="entry name" value="PyrdxlP-dep_Trfase"/>
</dbReference>
<keyword evidence="7" id="KW-1185">Reference proteome</keyword>
<accession>A0A2G9GKV0</accession>
<dbReference type="FunFam" id="4.10.280.50:FF:000001">
    <property type="entry name" value="Glutamate decarboxylase"/>
    <property type="match status" value="1"/>
</dbReference>
<evidence type="ECO:0000256" key="1">
    <source>
        <dbReference type="ARBA" id="ARBA00001933"/>
    </source>
</evidence>
<dbReference type="PANTHER" id="PTHR43321:SF37">
    <property type="entry name" value="GLUTAMATE DECARBOXYLASE"/>
    <property type="match status" value="1"/>
</dbReference>
<dbReference type="GO" id="GO:0005829">
    <property type="term" value="C:cytosol"/>
    <property type="evidence" value="ECO:0007669"/>
    <property type="project" value="TreeGrafter"/>
</dbReference>
<comment type="similarity">
    <text evidence="2">Belongs to the group II decarboxylase family.</text>
</comment>
<keyword evidence="4" id="KW-0663">Pyridoxal phosphate</keyword>
<dbReference type="PANTHER" id="PTHR43321">
    <property type="entry name" value="GLUTAMATE DECARBOXYLASE"/>
    <property type="match status" value="1"/>
</dbReference>
<dbReference type="GO" id="GO:0006538">
    <property type="term" value="P:L-glutamate catabolic process"/>
    <property type="evidence" value="ECO:0007669"/>
    <property type="project" value="TreeGrafter"/>
</dbReference>
<dbReference type="GO" id="GO:0030170">
    <property type="term" value="F:pyridoxal phosphate binding"/>
    <property type="evidence" value="ECO:0007669"/>
    <property type="project" value="InterPro"/>
</dbReference>
<dbReference type="EMBL" id="NKXS01004584">
    <property type="protein sequence ID" value="PIN05893.1"/>
    <property type="molecule type" value="Genomic_DNA"/>
</dbReference>
<evidence type="ECO:0000256" key="2">
    <source>
        <dbReference type="ARBA" id="ARBA00009533"/>
    </source>
</evidence>
<dbReference type="SUPFAM" id="SSF53383">
    <property type="entry name" value="PLP-dependent transferases"/>
    <property type="match status" value="1"/>
</dbReference>
<dbReference type="GO" id="GO:0004351">
    <property type="term" value="F:glutamate decarboxylase activity"/>
    <property type="evidence" value="ECO:0007669"/>
    <property type="project" value="UniProtKB-EC"/>
</dbReference>
<dbReference type="AlphaFoldDB" id="A0A2G9GKV0"/>
<dbReference type="Gene3D" id="4.10.280.50">
    <property type="match status" value="1"/>
</dbReference>
<organism evidence="6 7">
    <name type="scientific">Handroanthus impetiginosus</name>
    <dbReference type="NCBI Taxonomy" id="429701"/>
    <lineage>
        <taxon>Eukaryota</taxon>
        <taxon>Viridiplantae</taxon>
        <taxon>Streptophyta</taxon>
        <taxon>Embryophyta</taxon>
        <taxon>Tracheophyta</taxon>
        <taxon>Spermatophyta</taxon>
        <taxon>Magnoliopsida</taxon>
        <taxon>eudicotyledons</taxon>
        <taxon>Gunneridae</taxon>
        <taxon>Pentapetalae</taxon>
        <taxon>asterids</taxon>
        <taxon>lamiids</taxon>
        <taxon>Lamiales</taxon>
        <taxon>Bignoniaceae</taxon>
        <taxon>Crescentiina</taxon>
        <taxon>Tabebuia alliance</taxon>
        <taxon>Handroanthus</taxon>
    </lineage>
</organism>
<dbReference type="Gene3D" id="3.90.1150.160">
    <property type="match status" value="1"/>
</dbReference>
<reference evidence="7" key="1">
    <citation type="journal article" date="2018" name="Gigascience">
        <title>Genome assembly of the Pink Ipe (Handroanthus impetiginosus, Bignoniaceae), a highly valued, ecologically keystone Neotropical timber forest tree.</title>
        <authorList>
            <person name="Silva-Junior O.B."/>
            <person name="Grattapaglia D."/>
            <person name="Novaes E."/>
            <person name="Collevatti R.G."/>
        </authorList>
    </citation>
    <scope>NUCLEOTIDE SEQUENCE [LARGE SCALE GENOMIC DNA]</scope>
    <source>
        <strain evidence="7">cv. UFG-1</strain>
    </source>
</reference>
<protein>
    <recommendedName>
        <fullName evidence="3">glutamate decarboxylase</fullName>
        <ecNumber evidence="3">4.1.1.15</ecNumber>
    </recommendedName>
</protein>
<evidence type="ECO:0000313" key="6">
    <source>
        <dbReference type="EMBL" id="PIN05893.1"/>
    </source>
</evidence>
<comment type="caution">
    <text evidence="6">The sequence shown here is derived from an EMBL/GenBank/DDBJ whole genome shotgun (WGS) entry which is preliminary data.</text>
</comment>
<sequence length="192" mass="21502">MVVTTTNSNSDEHLRSTFASRYATTSLPGFKIPSGSMPKEAAYQTVNDELMLDGNPGLNLASFNCMENARLLKEGIDKAGRFNILSKDIGVPLVAFSLKDCSRYTVFQISESFRRFGWIVPAYTMPPRAEHIGLLRVVIREDFNLCLTERLVSDFQKVVKELDELPPRAKVKAANVTLDDLHRSKADGLYLK</sequence>
<dbReference type="OrthoDB" id="1937243at2759"/>
<dbReference type="EC" id="4.1.1.15" evidence="3"/>
<evidence type="ECO:0000256" key="4">
    <source>
        <dbReference type="ARBA" id="ARBA00022898"/>
    </source>
</evidence>
<dbReference type="FunFam" id="3.90.1150.160:FF:000001">
    <property type="entry name" value="Glutamate decarboxylase"/>
    <property type="match status" value="1"/>
</dbReference>
<evidence type="ECO:0000256" key="5">
    <source>
        <dbReference type="ARBA" id="ARBA00023239"/>
    </source>
</evidence>